<gene>
    <name evidence="2" type="ORF">C0V70_11620</name>
</gene>
<dbReference type="OrthoDB" id="3619281at2"/>
<dbReference type="Proteomes" id="UP000235584">
    <property type="component" value="Chromosome"/>
</dbReference>
<dbReference type="EMBL" id="CP025704">
    <property type="protein sequence ID" value="AUO00208.1"/>
    <property type="molecule type" value="Genomic_DNA"/>
</dbReference>
<evidence type="ECO:0000313" key="2">
    <source>
        <dbReference type="EMBL" id="AUO00208.1"/>
    </source>
</evidence>
<keyword evidence="1" id="KW-0812">Transmembrane</keyword>
<keyword evidence="1" id="KW-1133">Transmembrane helix</keyword>
<keyword evidence="3" id="KW-1185">Reference proteome</keyword>
<proteinExistence type="predicted"/>
<dbReference type="KEGG" id="bsto:C0V70_11620"/>
<organism evidence="2 3">
    <name type="scientific">Bacteriovorax stolpii</name>
    <name type="common">Bdellovibrio stolpii</name>
    <dbReference type="NCBI Taxonomy" id="960"/>
    <lineage>
        <taxon>Bacteria</taxon>
        <taxon>Pseudomonadati</taxon>
        <taxon>Bdellovibrionota</taxon>
        <taxon>Bacteriovoracia</taxon>
        <taxon>Bacteriovoracales</taxon>
        <taxon>Bacteriovoracaceae</taxon>
        <taxon>Bacteriovorax</taxon>
    </lineage>
</organism>
<reference evidence="2 3" key="1">
    <citation type="submission" date="2018-01" db="EMBL/GenBank/DDBJ databases">
        <title>Complete genome sequence of Bacteriovorax stolpii DSM12778.</title>
        <authorList>
            <person name="Tang B."/>
            <person name="Chang J."/>
        </authorList>
    </citation>
    <scope>NUCLEOTIDE SEQUENCE [LARGE SCALE GENOMIC DNA]</scope>
    <source>
        <strain evidence="2 3">DSM 12778</strain>
    </source>
</reference>
<evidence type="ECO:0000313" key="3">
    <source>
        <dbReference type="Proteomes" id="UP000235584"/>
    </source>
</evidence>
<name>A0A2K9NXG3_BACTC</name>
<dbReference type="AlphaFoldDB" id="A0A2K9NXG3"/>
<feature type="transmembrane region" description="Helical" evidence="1">
    <location>
        <begin position="26"/>
        <end position="50"/>
    </location>
</feature>
<protein>
    <submittedName>
        <fullName evidence="2">Uncharacterized protein</fullName>
    </submittedName>
</protein>
<evidence type="ECO:0000256" key="1">
    <source>
        <dbReference type="SAM" id="Phobius"/>
    </source>
</evidence>
<sequence>MMAGDSRYRNFINLINTNKHEFALRIYAFIVLAHWAEHLVQAFQIFALGWPRPESRGVLGHWFPWLVSSELMHYLYALFMLVGLWILRKGFVGRSYKWWMASFAIQFWHHIEHFLLQLQAILHTNFWGSPVPVSILQLFYPRVELHLFYNTIVFIPMAIAMYMHLFPTKDEEAHYQCTCAIK</sequence>
<feature type="transmembrane region" description="Helical" evidence="1">
    <location>
        <begin position="62"/>
        <end position="87"/>
    </location>
</feature>
<feature type="transmembrane region" description="Helical" evidence="1">
    <location>
        <begin position="147"/>
        <end position="165"/>
    </location>
</feature>
<accession>A0A2K9NXG3</accession>
<keyword evidence="1" id="KW-0472">Membrane</keyword>